<evidence type="ECO:0000256" key="3">
    <source>
        <dbReference type="ARBA" id="ARBA00018111"/>
    </source>
</evidence>
<keyword evidence="4 5" id="KW-0963">Cytoplasm</keyword>
<dbReference type="InterPro" id="IPR053924">
    <property type="entry name" value="RecX_HTH_2nd"/>
</dbReference>
<gene>
    <name evidence="5 8" type="primary">recX</name>
    <name evidence="8" type="ORF">GCM10011613_08340</name>
</gene>
<sequence>MTVHEITPASIRMSAMNFLAMREHSAHELKVKLSKKFDHPDWIARELEKLKQDGLQSDERFTEAYISMRLRQGKGALVIRLELKEKGISDALASQYLSSHTDWNQLALKAYVKKFGNTLVSDMKEKSRRIRFLTARGFSSANIQYALKQSLEGDD</sequence>
<evidence type="ECO:0000259" key="7">
    <source>
        <dbReference type="Pfam" id="PF21981"/>
    </source>
</evidence>
<dbReference type="InterPro" id="IPR036388">
    <property type="entry name" value="WH-like_DNA-bd_sf"/>
</dbReference>
<reference evidence="9" key="1">
    <citation type="journal article" date="2019" name="Int. J. Syst. Evol. Microbiol.">
        <title>The Global Catalogue of Microorganisms (GCM) 10K type strain sequencing project: providing services to taxonomists for standard genome sequencing and annotation.</title>
        <authorList>
            <consortium name="The Broad Institute Genomics Platform"/>
            <consortium name="The Broad Institute Genome Sequencing Center for Infectious Disease"/>
            <person name="Wu L."/>
            <person name="Ma J."/>
        </authorList>
    </citation>
    <scope>NUCLEOTIDE SEQUENCE [LARGE SCALE GENOMIC DNA]</scope>
    <source>
        <strain evidence="9">KCTC 32239</strain>
    </source>
</reference>
<feature type="domain" description="RecX second three-helical" evidence="6">
    <location>
        <begin position="57"/>
        <end position="97"/>
    </location>
</feature>
<dbReference type="InterPro" id="IPR003783">
    <property type="entry name" value="Regulatory_RecX"/>
</dbReference>
<accession>A0ABQ3ATB0</accession>
<dbReference type="EMBL" id="BMYZ01000001">
    <property type="protein sequence ID" value="GGY66684.1"/>
    <property type="molecule type" value="Genomic_DNA"/>
</dbReference>
<dbReference type="PANTHER" id="PTHR33602:SF1">
    <property type="entry name" value="REGULATORY PROTEIN RECX FAMILY PROTEIN"/>
    <property type="match status" value="1"/>
</dbReference>
<evidence type="ECO:0000256" key="5">
    <source>
        <dbReference type="HAMAP-Rule" id="MF_01114"/>
    </source>
</evidence>
<dbReference type="Proteomes" id="UP000619761">
    <property type="component" value="Unassembled WGS sequence"/>
</dbReference>
<name>A0ABQ3ATB0_9GAMM</name>
<dbReference type="PANTHER" id="PTHR33602">
    <property type="entry name" value="REGULATORY PROTEIN RECX FAMILY PROTEIN"/>
    <property type="match status" value="1"/>
</dbReference>
<dbReference type="RefSeq" id="WP_189416270.1">
    <property type="nucleotide sequence ID" value="NZ_BMYZ01000001.1"/>
</dbReference>
<evidence type="ECO:0000256" key="1">
    <source>
        <dbReference type="ARBA" id="ARBA00004496"/>
    </source>
</evidence>
<comment type="similarity">
    <text evidence="2 5">Belongs to the RecX family.</text>
</comment>
<dbReference type="InterPro" id="IPR053925">
    <property type="entry name" value="RecX_HTH_3rd"/>
</dbReference>
<dbReference type="HAMAP" id="MF_01114">
    <property type="entry name" value="RecX"/>
    <property type="match status" value="1"/>
</dbReference>
<comment type="caution">
    <text evidence="8">The sequence shown here is derived from an EMBL/GenBank/DDBJ whole genome shotgun (WGS) entry which is preliminary data.</text>
</comment>
<evidence type="ECO:0000256" key="2">
    <source>
        <dbReference type="ARBA" id="ARBA00009695"/>
    </source>
</evidence>
<dbReference type="Gene3D" id="1.10.10.10">
    <property type="entry name" value="Winged helix-like DNA-binding domain superfamily/Winged helix DNA-binding domain"/>
    <property type="match status" value="3"/>
</dbReference>
<dbReference type="Pfam" id="PF21981">
    <property type="entry name" value="RecX_HTH3"/>
    <property type="match status" value="1"/>
</dbReference>
<feature type="domain" description="RecX third three-helical" evidence="7">
    <location>
        <begin position="105"/>
        <end position="147"/>
    </location>
</feature>
<evidence type="ECO:0000313" key="8">
    <source>
        <dbReference type="EMBL" id="GGY66684.1"/>
    </source>
</evidence>
<organism evidence="8 9">
    <name type="scientific">Cellvibrio zantedeschiae</name>
    <dbReference type="NCBI Taxonomy" id="1237077"/>
    <lineage>
        <taxon>Bacteria</taxon>
        <taxon>Pseudomonadati</taxon>
        <taxon>Pseudomonadota</taxon>
        <taxon>Gammaproteobacteria</taxon>
        <taxon>Cellvibrionales</taxon>
        <taxon>Cellvibrionaceae</taxon>
        <taxon>Cellvibrio</taxon>
    </lineage>
</organism>
<evidence type="ECO:0000256" key="4">
    <source>
        <dbReference type="ARBA" id="ARBA00022490"/>
    </source>
</evidence>
<comment type="function">
    <text evidence="5">Modulates RecA activity.</text>
</comment>
<evidence type="ECO:0000313" key="9">
    <source>
        <dbReference type="Proteomes" id="UP000619761"/>
    </source>
</evidence>
<protein>
    <recommendedName>
        <fullName evidence="3 5">Regulatory protein RecX</fullName>
    </recommendedName>
</protein>
<proteinExistence type="inferred from homology"/>
<dbReference type="Pfam" id="PF02631">
    <property type="entry name" value="RecX_HTH2"/>
    <property type="match status" value="1"/>
</dbReference>
<comment type="subcellular location">
    <subcellularLocation>
        <location evidence="1 5">Cytoplasm</location>
    </subcellularLocation>
</comment>
<keyword evidence="9" id="KW-1185">Reference proteome</keyword>
<evidence type="ECO:0000259" key="6">
    <source>
        <dbReference type="Pfam" id="PF02631"/>
    </source>
</evidence>